<evidence type="ECO:0000256" key="1">
    <source>
        <dbReference type="ARBA" id="ARBA00022630"/>
    </source>
</evidence>
<feature type="domain" description="FAD-binding" evidence="4">
    <location>
        <begin position="18"/>
        <end position="354"/>
    </location>
</feature>
<dbReference type="AlphaFoldDB" id="A0A3E2HI06"/>
<dbReference type="GO" id="GO:0044550">
    <property type="term" value="P:secondary metabolite biosynthetic process"/>
    <property type="evidence" value="ECO:0007669"/>
    <property type="project" value="TreeGrafter"/>
</dbReference>
<feature type="non-terminal residue" evidence="5">
    <location>
        <position position="447"/>
    </location>
</feature>
<dbReference type="PANTHER" id="PTHR46720">
    <property type="entry name" value="HYDROXYLASE, PUTATIVE (AFU_ORTHOLOGUE AFUA_3G01460)-RELATED"/>
    <property type="match status" value="1"/>
</dbReference>
<dbReference type="InterPro" id="IPR002938">
    <property type="entry name" value="FAD-bd"/>
</dbReference>
<feature type="non-terminal residue" evidence="5">
    <location>
        <position position="1"/>
    </location>
</feature>
<dbReference type="PRINTS" id="PR00420">
    <property type="entry name" value="RNGMNOXGNASE"/>
</dbReference>
<dbReference type="Proteomes" id="UP000258309">
    <property type="component" value="Unassembled WGS sequence"/>
</dbReference>
<dbReference type="OrthoDB" id="3984218at2759"/>
<name>A0A3E2HI06_SCYLI</name>
<keyword evidence="3" id="KW-0560">Oxidoreductase</keyword>
<keyword evidence="6" id="KW-1185">Reference proteome</keyword>
<dbReference type="EMBL" id="NCSJ02000042">
    <property type="protein sequence ID" value="RFU33054.1"/>
    <property type="molecule type" value="Genomic_DNA"/>
</dbReference>
<evidence type="ECO:0000256" key="3">
    <source>
        <dbReference type="ARBA" id="ARBA00023002"/>
    </source>
</evidence>
<comment type="caution">
    <text evidence="5">The sequence shown here is derived from an EMBL/GenBank/DDBJ whole genome shotgun (WGS) entry which is preliminary data.</text>
</comment>
<evidence type="ECO:0000256" key="2">
    <source>
        <dbReference type="ARBA" id="ARBA00022827"/>
    </source>
</evidence>
<protein>
    <recommendedName>
        <fullName evidence="4">FAD-binding domain-containing protein</fullName>
    </recommendedName>
</protein>
<reference evidence="5 6" key="1">
    <citation type="submission" date="2018-05" db="EMBL/GenBank/DDBJ databases">
        <title>Draft genome sequence of Scytalidium lignicola DSM 105466, a ubiquitous saprotrophic fungus.</title>
        <authorList>
            <person name="Buettner E."/>
            <person name="Gebauer A.M."/>
            <person name="Hofrichter M."/>
            <person name="Liers C."/>
            <person name="Kellner H."/>
        </authorList>
    </citation>
    <scope>NUCLEOTIDE SEQUENCE [LARGE SCALE GENOMIC DNA]</scope>
    <source>
        <strain evidence="5 6">DSM 105466</strain>
    </source>
</reference>
<dbReference type="InterPro" id="IPR051104">
    <property type="entry name" value="FAD_monoxygenase"/>
</dbReference>
<accession>A0A3E2HI06</accession>
<dbReference type="STRING" id="5539.A0A3E2HI06"/>
<keyword evidence="2" id="KW-0274">FAD</keyword>
<evidence type="ECO:0000259" key="4">
    <source>
        <dbReference type="Pfam" id="PF01494"/>
    </source>
</evidence>
<evidence type="ECO:0000313" key="6">
    <source>
        <dbReference type="Proteomes" id="UP000258309"/>
    </source>
</evidence>
<dbReference type="OMA" id="GKDKYFV"/>
<dbReference type="GO" id="GO:0016491">
    <property type="term" value="F:oxidoreductase activity"/>
    <property type="evidence" value="ECO:0007669"/>
    <property type="project" value="UniProtKB-KW"/>
</dbReference>
<gene>
    <name evidence="5" type="ORF">B7463_g3264</name>
</gene>
<keyword evidence="1" id="KW-0285">Flavoprotein</keyword>
<dbReference type="SUPFAM" id="SSF54373">
    <property type="entry name" value="FAD-linked reductases, C-terminal domain"/>
    <property type="match status" value="1"/>
</dbReference>
<sequence>MTSEGFQEQSPSTGEPFRVAIIGGGICGLYAALSLHYHCVTASSTPVSITVYEQALEYREIGAGIGIGLNAAKLLHQIGLYQKAAAISAKRIEGLWLSFRRYDTGAVIVNVPTAGDTPELGGLSVARSEFLDVLKNAIIERGAAKLETNKKCEKVWEEGDKVKVQFQDGTIATANLLIGGDGIHSAVRAHFAEDKPQYSERVAYRALVPIDKLPQTWTDEVYIADWLSKGNQFLTFPISCNKILNIVAFVQTPLEKVGNLQESWTSVSDRSECENDFEEFNDVVQKIVALMPAKPSKWALHDRVPLDQWIFLEGKVALAGDACHAMLPHQSAGGGQAIEDGHVLGKVLQGYLSERQAEYKGREKIKRLEQWMKLYQNVRLPRAQRIQRSSRETGELYEMSSPGMKDKSYNECCGILHQKMQNRMNSIWTEDIGDAYNRAKKELFESS</sequence>
<dbReference type="GO" id="GO:0071949">
    <property type="term" value="F:FAD binding"/>
    <property type="evidence" value="ECO:0007669"/>
    <property type="project" value="InterPro"/>
</dbReference>
<dbReference type="PANTHER" id="PTHR46720:SF3">
    <property type="entry name" value="FAD-BINDING DOMAIN-CONTAINING PROTEIN-RELATED"/>
    <property type="match status" value="1"/>
</dbReference>
<dbReference type="Pfam" id="PF01494">
    <property type="entry name" value="FAD_binding_3"/>
    <property type="match status" value="1"/>
</dbReference>
<organism evidence="5 6">
    <name type="scientific">Scytalidium lignicola</name>
    <name type="common">Hyphomycete</name>
    <dbReference type="NCBI Taxonomy" id="5539"/>
    <lineage>
        <taxon>Eukaryota</taxon>
        <taxon>Fungi</taxon>
        <taxon>Dikarya</taxon>
        <taxon>Ascomycota</taxon>
        <taxon>Pezizomycotina</taxon>
        <taxon>Leotiomycetes</taxon>
        <taxon>Leotiomycetes incertae sedis</taxon>
        <taxon>Scytalidium</taxon>
    </lineage>
</organism>
<dbReference type="InterPro" id="IPR036188">
    <property type="entry name" value="FAD/NAD-bd_sf"/>
</dbReference>
<dbReference type="Gene3D" id="3.50.50.60">
    <property type="entry name" value="FAD/NAD(P)-binding domain"/>
    <property type="match status" value="1"/>
</dbReference>
<dbReference type="SUPFAM" id="SSF51905">
    <property type="entry name" value="FAD/NAD(P)-binding domain"/>
    <property type="match status" value="1"/>
</dbReference>
<evidence type="ECO:0000313" key="5">
    <source>
        <dbReference type="EMBL" id="RFU33054.1"/>
    </source>
</evidence>
<proteinExistence type="predicted"/>